<dbReference type="EMBL" id="GG663737">
    <property type="protein sequence ID" value="EEH59203.1"/>
    <property type="molecule type" value="Genomic_DNA"/>
</dbReference>
<evidence type="ECO:0000256" key="2">
    <source>
        <dbReference type="SAM" id="MobiDB-lite"/>
    </source>
</evidence>
<dbReference type="GO" id="GO:0016787">
    <property type="term" value="F:hydrolase activity"/>
    <property type="evidence" value="ECO:0007669"/>
    <property type="project" value="UniProtKB-KW"/>
</dbReference>
<dbReference type="AlphaFoldDB" id="C1MNC9"/>
<evidence type="ECO:0000256" key="1">
    <source>
        <dbReference type="ARBA" id="ARBA00022801"/>
    </source>
</evidence>
<dbReference type="GO" id="GO:0005737">
    <property type="term" value="C:cytoplasm"/>
    <property type="evidence" value="ECO:0007669"/>
    <property type="project" value="TreeGrafter"/>
</dbReference>
<feature type="region of interest" description="Disordered" evidence="2">
    <location>
        <begin position="1"/>
        <end position="32"/>
    </location>
</feature>
<dbReference type="Gene3D" id="3.40.50.1820">
    <property type="entry name" value="alpha/beta hydrolase"/>
    <property type="match status" value="1"/>
</dbReference>
<accession>C1MNC9</accession>
<organism evidence="5">
    <name type="scientific">Micromonas pusilla (strain CCMP1545)</name>
    <name type="common">Picoplanktonic green alga</name>
    <dbReference type="NCBI Taxonomy" id="564608"/>
    <lineage>
        <taxon>Eukaryota</taxon>
        <taxon>Viridiplantae</taxon>
        <taxon>Chlorophyta</taxon>
        <taxon>Mamiellophyceae</taxon>
        <taxon>Mamiellales</taxon>
        <taxon>Mamiellaceae</taxon>
        <taxon>Micromonas</taxon>
    </lineage>
</organism>
<keyword evidence="5" id="KW-1185">Reference proteome</keyword>
<dbReference type="GO" id="GO:0005634">
    <property type="term" value="C:nucleus"/>
    <property type="evidence" value="ECO:0007669"/>
    <property type="project" value="TreeGrafter"/>
</dbReference>
<gene>
    <name evidence="4" type="ORF">MICPUCDRAFT_56871</name>
</gene>
<dbReference type="GeneID" id="9682521"/>
<dbReference type="eggNOG" id="KOG2551">
    <property type="taxonomic scope" value="Eukaryota"/>
</dbReference>
<dbReference type="SUPFAM" id="SSF53474">
    <property type="entry name" value="alpha/beta-Hydrolases"/>
    <property type="match status" value="1"/>
</dbReference>
<reference evidence="4 5" key="1">
    <citation type="journal article" date="2009" name="Science">
        <title>Green evolution and dynamic adaptations revealed by genomes of the marine picoeukaryotes Micromonas.</title>
        <authorList>
            <person name="Worden A.Z."/>
            <person name="Lee J.H."/>
            <person name="Mock T."/>
            <person name="Rouze P."/>
            <person name="Simmons M.P."/>
            <person name="Aerts A.L."/>
            <person name="Allen A.E."/>
            <person name="Cuvelier M.L."/>
            <person name="Derelle E."/>
            <person name="Everett M.V."/>
            <person name="Foulon E."/>
            <person name="Grimwood J."/>
            <person name="Gundlach H."/>
            <person name="Henrissat B."/>
            <person name="Napoli C."/>
            <person name="McDonald S.M."/>
            <person name="Parker M.S."/>
            <person name="Rombauts S."/>
            <person name="Salamov A."/>
            <person name="Von Dassow P."/>
            <person name="Badger J.H."/>
            <person name="Coutinho P.M."/>
            <person name="Demir E."/>
            <person name="Dubchak I."/>
            <person name="Gentemann C."/>
            <person name="Eikrem W."/>
            <person name="Gready J.E."/>
            <person name="John U."/>
            <person name="Lanier W."/>
            <person name="Lindquist E.A."/>
            <person name="Lucas S."/>
            <person name="Mayer K.F."/>
            <person name="Moreau H."/>
            <person name="Not F."/>
            <person name="Otillar R."/>
            <person name="Panaud O."/>
            <person name="Pangilinan J."/>
            <person name="Paulsen I."/>
            <person name="Piegu B."/>
            <person name="Poliakov A."/>
            <person name="Robbens S."/>
            <person name="Schmutz J."/>
            <person name="Toulza E."/>
            <person name="Wyss T."/>
            <person name="Zelensky A."/>
            <person name="Zhou K."/>
            <person name="Armbrust E.V."/>
            <person name="Bhattacharya D."/>
            <person name="Goodenough U.W."/>
            <person name="Van de Peer Y."/>
            <person name="Grigoriev I.V."/>
        </authorList>
    </citation>
    <scope>NUCLEOTIDE SEQUENCE [LARGE SCALE GENOMIC DNA]</scope>
    <source>
        <strain evidence="4 5">CCMP1545</strain>
    </source>
</reference>
<keyword evidence="1" id="KW-0378">Hydrolase</keyword>
<dbReference type="InterPro" id="IPR050593">
    <property type="entry name" value="LovG"/>
</dbReference>
<protein>
    <submittedName>
        <fullName evidence="4">Predicted protein</fullName>
    </submittedName>
</protein>
<dbReference type="PANTHER" id="PTHR48070:SF6">
    <property type="entry name" value="ESTERASE OVCA2"/>
    <property type="match status" value="1"/>
</dbReference>
<evidence type="ECO:0000313" key="4">
    <source>
        <dbReference type="EMBL" id="EEH59203.1"/>
    </source>
</evidence>
<feature type="domain" description="Serine hydrolase" evidence="3">
    <location>
        <begin position="42"/>
        <end position="255"/>
    </location>
</feature>
<proteinExistence type="predicted"/>
<dbReference type="PANTHER" id="PTHR48070">
    <property type="entry name" value="ESTERASE OVCA2"/>
    <property type="match status" value="1"/>
</dbReference>
<feature type="compositionally biased region" description="Low complexity" evidence="2">
    <location>
        <begin position="1"/>
        <end position="23"/>
    </location>
</feature>
<dbReference type="Pfam" id="PF03959">
    <property type="entry name" value="FSH1"/>
    <property type="match status" value="1"/>
</dbReference>
<dbReference type="OMA" id="SAQANHI"/>
<name>C1MNC9_MICPC</name>
<dbReference type="KEGG" id="mpp:MICPUCDRAFT_56871"/>
<dbReference type="InterPro" id="IPR029058">
    <property type="entry name" value="AB_hydrolase_fold"/>
</dbReference>
<sequence length="285" mass="29685">MDRAAAVASSARGVGASARAASPSRPPPPPRDVAVMSGGGGKLRVLALHSWRTSASIFAKQLAVAGWTNDDGTGLGDQCEFVCVDAPHPASGEIPRDVARAFEGPYYEWWDASRDDRDGSLRYVGDDASVAFVERVAREDGPFDGVVGFSQGATFAGLLAAIGAVDGRGPFAAVSAEAPPVFAILLSGMLARTSEAAATYAEAKDSPRHASIPTMHVIGAADRVMPPALSERLASEFADPVIVTHERGHVVPRLERDALATARNFLAARAAAAREARDGSPRSSL</sequence>
<dbReference type="InterPro" id="IPR005645">
    <property type="entry name" value="FSH-like_dom"/>
</dbReference>
<dbReference type="Proteomes" id="UP000001876">
    <property type="component" value="Unassembled WGS sequence"/>
</dbReference>
<dbReference type="OrthoDB" id="414698at2759"/>
<evidence type="ECO:0000259" key="3">
    <source>
        <dbReference type="Pfam" id="PF03959"/>
    </source>
</evidence>
<dbReference type="RefSeq" id="XP_003057558.1">
    <property type="nucleotide sequence ID" value="XM_003057512.1"/>
</dbReference>
<evidence type="ECO:0000313" key="5">
    <source>
        <dbReference type="Proteomes" id="UP000001876"/>
    </source>
</evidence>